<gene>
    <name evidence="2" type="ORF">LEP1GSC195_1558</name>
</gene>
<feature type="region of interest" description="Disordered" evidence="1">
    <location>
        <begin position="1"/>
        <end position="21"/>
    </location>
</feature>
<reference evidence="2" key="1">
    <citation type="submission" date="2013-04" db="EMBL/GenBank/DDBJ databases">
        <authorList>
            <person name="Harkins D.M."/>
            <person name="Durkin A.S."/>
            <person name="Brinkac L.M."/>
            <person name="Haft D.H."/>
            <person name="Selengut J.D."/>
            <person name="Sanka R."/>
            <person name="DePew J."/>
            <person name="Purushe J."/>
            <person name="Galloway R.L."/>
            <person name="Vinetz J.M."/>
            <person name="Sutton G.G."/>
            <person name="Nierman W.C."/>
            <person name="Fouts D.E."/>
        </authorList>
    </citation>
    <scope>NUCLEOTIDE SEQUENCE [LARGE SCALE GENOMIC DNA]</scope>
    <source>
        <strain evidence="2">CDC</strain>
    </source>
</reference>
<name>R9A341_9LEPT</name>
<feature type="compositionally biased region" description="Basic and acidic residues" evidence="1">
    <location>
        <begin position="1"/>
        <end position="16"/>
    </location>
</feature>
<sequence length="40" mass="4577">MVWNKGGKETKKEPKPKPYSTQLVPDHSIFVFLARFSNNG</sequence>
<dbReference type="STRING" id="1218599.LEP1GSC195_1558"/>
<evidence type="ECO:0000313" key="2">
    <source>
        <dbReference type="EMBL" id="EOQ96623.1"/>
    </source>
</evidence>
<organism evidence="2 3">
    <name type="scientific">Leptospira wolbachii serovar Codice str. CDC</name>
    <dbReference type="NCBI Taxonomy" id="1218599"/>
    <lineage>
        <taxon>Bacteria</taxon>
        <taxon>Pseudomonadati</taxon>
        <taxon>Spirochaetota</taxon>
        <taxon>Spirochaetia</taxon>
        <taxon>Leptospirales</taxon>
        <taxon>Leptospiraceae</taxon>
        <taxon>Leptospira</taxon>
    </lineage>
</organism>
<comment type="caution">
    <text evidence="2">The sequence shown here is derived from an EMBL/GenBank/DDBJ whole genome shotgun (WGS) entry which is preliminary data.</text>
</comment>
<keyword evidence="3" id="KW-1185">Reference proteome</keyword>
<evidence type="ECO:0000256" key="1">
    <source>
        <dbReference type="SAM" id="MobiDB-lite"/>
    </source>
</evidence>
<dbReference type="Proteomes" id="UP000013984">
    <property type="component" value="Unassembled WGS sequence"/>
</dbReference>
<protein>
    <submittedName>
        <fullName evidence="2">Uncharacterized protein</fullName>
    </submittedName>
</protein>
<dbReference type="EMBL" id="AOGZ02000014">
    <property type="protein sequence ID" value="EOQ96623.1"/>
    <property type="molecule type" value="Genomic_DNA"/>
</dbReference>
<evidence type="ECO:0000313" key="3">
    <source>
        <dbReference type="Proteomes" id="UP000013984"/>
    </source>
</evidence>
<proteinExistence type="predicted"/>
<dbReference type="AlphaFoldDB" id="R9A341"/>
<accession>R9A341</accession>